<dbReference type="Proteomes" id="UP000054197">
    <property type="component" value="Unassembled WGS sequence"/>
</dbReference>
<evidence type="ECO:0008006" key="3">
    <source>
        <dbReference type="Google" id="ProtNLM"/>
    </source>
</evidence>
<sequence length="141" mass="15787">MQELMKAIYDVVDDHGAGRIAEGASFSSKTLLSQKANPDYDSHKLNVQELHRIMKFTQDFRPLKAWAEAFGFDLVPKEKPEGINLNTALLRLHADLADVTRLAFDAQADGRVCTREKSELLKEAEEVIVSLEVFKQSVKAA</sequence>
<dbReference type="GO" id="GO:0003677">
    <property type="term" value="F:DNA binding"/>
    <property type="evidence" value="ECO:0007669"/>
    <property type="project" value="InterPro"/>
</dbReference>
<dbReference type="RefSeq" id="WP_058419784.1">
    <property type="nucleotide sequence ID" value="NZ_LKEF01000012.1"/>
</dbReference>
<evidence type="ECO:0000313" key="2">
    <source>
        <dbReference type="Proteomes" id="UP000054197"/>
    </source>
</evidence>
<organism evidence="1 2">
    <name type="scientific">Pseudomonas fluorescens ICMP 11288</name>
    <dbReference type="NCBI Taxonomy" id="1198309"/>
    <lineage>
        <taxon>Bacteria</taxon>
        <taxon>Pseudomonadati</taxon>
        <taxon>Pseudomonadota</taxon>
        <taxon>Gammaproteobacteria</taxon>
        <taxon>Pseudomonadales</taxon>
        <taxon>Pseudomonadaceae</taxon>
        <taxon>Pseudomonas</taxon>
    </lineage>
</organism>
<proteinExistence type="predicted"/>
<comment type="caution">
    <text evidence="1">The sequence shown here is derived from an EMBL/GenBank/DDBJ whole genome shotgun (WGS) entry which is preliminary data.</text>
</comment>
<evidence type="ECO:0000313" key="1">
    <source>
        <dbReference type="EMBL" id="KTB66998.1"/>
    </source>
</evidence>
<dbReference type="AlphaFoldDB" id="A0A0W0I1G8"/>
<dbReference type="EMBL" id="LKEF01000012">
    <property type="protein sequence ID" value="KTB66998.1"/>
    <property type="molecule type" value="Genomic_DNA"/>
</dbReference>
<reference evidence="1 2" key="1">
    <citation type="submission" date="2015-09" db="EMBL/GenBank/DDBJ databases">
        <title>Genome sequence of ICMP 11288.</title>
        <authorList>
            <person name="Visnovsky S."/>
            <person name="Lu A."/>
            <person name="Panda P."/>
            <person name="Pitman A."/>
        </authorList>
    </citation>
    <scope>NUCLEOTIDE SEQUENCE [LARGE SCALE GENOMIC DNA]</scope>
    <source>
        <strain evidence="1 2">ICMP 11288</strain>
    </source>
</reference>
<name>A0A0W0I1G8_PSEFL</name>
<dbReference type="InterPro" id="IPR009679">
    <property type="entry name" value="Phage_186_CII-like"/>
</dbReference>
<accession>A0A0W0I1G8</accession>
<dbReference type="Pfam" id="PF06892">
    <property type="entry name" value="Phage_CP76"/>
    <property type="match status" value="1"/>
</dbReference>
<gene>
    <name evidence="1" type="ORF">AO063_21095</name>
</gene>
<protein>
    <recommendedName>
        <fullName evidence="3">Rha family transcriptional regulator</fullName>
    </recommendedName>
</protein>